<reference evidence="1 2" key="1">
    <citation type="journal article" date="2019" name="Sci. Rep.">
        <title>Orb-weaving spider Araneus ventricosus genome elucidates the spidroin gene catalogue.</title>
        <authorList>
            <person name="Kono N."/>
            <person name="Nakamura H."/>
            <person name="Ohtoshi R."/>
            <person name="Moran D.A.P."/>
            <person name="Shinohara A."/>
            <person name="Yoshida Y."/>
            <person name="Fujiwara M."/>
            <person name="Mori M."/>
            <person name="Tomita M."/>
            <person name="Arakawa K."/>
        </authorList>
    </citation>
    <scope>NUCLEOTIDE SEQUENCE [LARGE SCALE GENOMIC DNA]</scope>
</reference>
<name>A0A4Y2K0E7_ARAVE</name>
<comment type="caution">
    <text evidence="1">The sequence shown here is derived from an EMBL/GenBank/DDBJ whole genome shotgun (WGS) entry which is preliminary data.</text>
</comment>
<protein>
    <recommendedName>
        <fullName evidence="3">PiggyBac transposable element-derived protein domain-containing protein</fullName>
    </recommendedName>
</protein>
<organism evidence="1 2">
    <name type="scientific">Araneus ventricosus</name>
    <name type="common">Orbweaver spider</name>
    <name type="synonym">Epeira ventricosa</name>
    <dbReference type="NCBI Taxonomy" id="182803"/>
    <lineage>
        <taxon>Eukaryota</taxon>
        <taxon>Metazoa</taxon>
        <taxon>Ecdysozoa</taxon>
        <taxon>Arthropoda</taxon>
        <taxon>Chelicerata</taxon>
        <taxon>Arachnida</taxon>
        <taxon>Araneae</taxon>
        <taxon>Araneomorphae</taxon>
        <taxon>Entelegynae</taxon>
        <taxon>Araneoidea</taxon>
        <taxon>Araneidae</taxon>
        <taxon>Araneus</taxon>
    </lineage>
</organism>
<gene>
    <name evidence="1" type="ORF">AVEN_97935_1</name>
</gene>
<evidence type="ECO:0000313" key="1">
    <source>
        <dbReference type="EMBL" id="GBM94946.1"/>
    </source>
</evidence>
<proteinExistence type="predicted"/>
<dbReference type="EMBL" id="BGPR01004015">
    <property type="protein sequence ID" value="GBM94946.1"/>
    <property type="molecule type" value="Genomic_DNA"/>
</dbReference>
<dbReference type="AlphaFoldDB" id="A0A4Y2K0E7"/>
<accession>A0A4Y2K0E7</accession>
<evidence type="ECO:0000313" key="2">
    <source>
        <dbReference type="Proteomes" id="UP000499080"/>
    </source>
</evidence>
<dbReference type="Proteomes" id="UP000499080">
    <property type="component" value="Unassembled WGS sequence"/>
</dbReference>
<keyword evidence="2" id="KW-1185">Reference proteome</keyword>
<evidence type="ECO:0008006" key="3">
    <source>
        <dbReference type="Google" id="ProtNLM"/>
    </source>
</evidence>
<sequence length="121" mass="13827">MEALDCEFESVLEHDNHTSEESETPDYDDNIVVTQTAHNVQLISPNIKIQTGLQSRMISSKMAIIEGEKVYRKEWIIILMSSMPYDKSIGNRLNTKPEMILEYSGSKGSVDTRDQLLKTYL</sequence>